<evidence type="ECO:0000313" key="3">
    <source>
        <dbReference type="Proteomes" id="UP000050668"/>
    </source>
</evidence>
<keyword evidence="1" id="KW-0472">Membrane</keyword>
<keyword evidence="1" id="KW-0812">Transmembrane</keyword>
<organism evidence="2 3">
    <name type="scientific">Lysinibacillus contaminans</name>
    <dbReference type="NCBI Taxonomy" id="1293441"/>
    <lineage>
        <taxon>Bacteria</taxon>
        <taxon>Bacillati</taxon>
        <taxon>Bacillota</taxon>
        <taxon>Bacilli</taxon>
        <taxon>Bacillales</taxon>
        <taxon>Bacillaceae</taxon>
        <taxon>Lysinibacillus</taxon>
    </lineage>
</organism>
<keyword evidence="3" id="KW-1185">Reference proteome</keyword>
<dbReference type="RefSeq" id="WP_053583642.1">
    <property type="nucleotide sequence ID" value="NZ_LGRV01000003.1"/>
</dbReference>
<evidence type="ECO:0000313" key="2">
    <source>
        <dbReference type="EMBL" id="KOS68792.1"/>
    </source>
</evidence>
<dbReference type="Proteomes" id="UP000050668">
    <property type="component" value="Unassembled WGS sequence"/>
</dbReference>
<accession>A0ABR5K1H1</accession>
<proteinExistence type="predicted"/>
<feature type="transmembrane region" description="Helical" evidence="1">
    <location>
        <begin position="6"/>
        <end position="26"/>
    </location>
</feature>
<sequence length="69" mass="7432">MFKFFMVIGTVAIIISGLTSGAWTSGMQARANFATETRENRDQRNKVGLYTGIIGVVAFIIAGVISYLG</sequence>
<name>A0ABR5K1H1_9BACI</name>
<reference evidence="3" key="1">
    <citation type="submission" date="2015-07" db="EMBL/GenBank/DDBJ databases">
        <title>Fjat-14205 dsm 2895.</title>
        <authorList>
            <person name="Liu B."/>
            <person name="Wang J."/>
            <person name="Zhu Y."/>
            <person name="Liu G."/>
            <person name="Chen Q."/>
            <person name="Chen Z."/>
            <person name="Lan J."/>
            <person name="Che J."/>
            <person name="Ge C."/>
            <person name="Shi H."/>
            <person name="Pan Z."/>
            <person name="Liu X."/>
        </authorList>
    </citation>
    <scope>NUCLEOTIDE SEQUENCE [LARGE SCALE GENOMIC DNA]</scope>
    <source>
        <strain evidence="3">DSM 25560</strain>
    </source>
</reference>
<evidence type="ECO:0008006" key="4">
    <source>
        <dbReference type="Google" id="ProtNLM"/>
    </source>
</evidence>
<keyword evidence="1" id="KW-1133">Transmembrane helix</keyword>
<dbReference type="EMBL" id="LGRV01000003">
    <property type="protein sequence ID" value="KOS68792.1"/>
    <property type="molecule type" value="Genomic_DNA"/>
</dbReference>
<dbReference type="Pfam" id="PF17247">
    <property type="entry name" value="DUF5316"/>
    <property type="match status" value="1"/>
</dbReference>
<gene>
    <name evidence="2" type="ORF">AEA09_09740</name>
</gene>
<dbReference type="InterPro" id="IPR035167">
    <property type="entry name" value="DUF5316"/>
</dbReference>
<evidence type="ECO:0000256" key="1">
    <source>
        <dbReference type="SAM" id="Phobius"/>
    </source>
</evidence>
<feature type="transmembrane region" description="Helical" evidence="1">
    <location>
        <begin position="47"/>
        <end position="68"/>
    </location>
</feature>
<protein>
    <recommendedName>
        <fullName evidence="4">Protein-export membrane protein SecG</fullName>
    </recommendedName>
</protein>
<comment type="caution">
    <text evidence="2">The sequence shown here is derived from an EMBL/GenBank/DDBJ whole genome shotgun (WGS) entry which is preliminary data.</text>
</comment>